<evidence type="ECO:0000256" key="5">
    <source>
        <dbReference type="ARBA" id="ARBA00023268"/>
    </source>
</evidence>
<dbReference type="GO" id="GO:0034039">
    <property type="term" value="F:8-oxo-7,8-dihydroguanine DNA N-glycosylase activity"/>
    <property type="evidence" value="ECO:0007669"/>
    <property type="project" value="TreeGrafter"/>
</dbReference>
<feature type="domain" description="SAP" evidence="10">
    <location>
        <begin position="155"/>
        <end position="189"/>
    </location>
</feature>
<reference evidence="12" key="1">
    <citation type="journal article" date="2023" name="Commun. Biol.">
        <title>Genome analysis of Parmales, the sister group of diatoms, reveals the evolutionary specialization of diatoms from phago-mixotrophs to photoautotrophs.</title>
        <authorList>
            <person name="Ban H."/>
            <person name="Sato S."/>
            <person name="Yoshikawa S."/>
            <person name="Yamada K."/>
            <person name="Nakamura Y."/>
            <person name="Ichinomiya M."/>
            <person name="Sato N."/>
            <person name="Blanc-Mathieu R."/>
            <person name="Endo H."/>
            <person name="Kuwata A."/>
            <person name="Ogata H."/>
        </authorList>
    </citation>
    <scope>NUCLEOTIDE SEQUENCE [LARGE SCALE GENOMIC DNA]</scope>
    <source>
        <strain evidence="12">NIES 3701</strain>
    </source>
</reference>
<dbReference type="Gene3D" id="3.30.310.40">
    <property type="match status" value="1"/>
</dbReference>
<feature type="compositionally biased region" description="Low complexity" evidence="8">
    <location>
        <begin position="200"/>
        <end position="211"/>
    </location>
</feature>
<dbReference type="PROSITE" id="PS50800">
    <property type="entry name" value="SAP"/>
    <property type="match status" value="1"/>
</dbReference>
<dbReference type="Proteomes" id="UP001165085">
    <property type="component" value="Unassembled WGS sequence"/>
</dbReference>
<dbReference type="Pfam" id="PF02037">
    <property type="entry name" value="SAP"/>
    <property type="match status" value="1"/>
</dbReference>
<dbReference type="PROSITE" id="PS50118">
    <property type="entry name" value="HMG_BOX_2"/>
    <property type="match status" value="1"/>
</dbReference>
<feature type="compositionally biased region" description="Polar residues" evidence="8">
    <location>
        <begin position="122"/>
        <end position="137"/>
    </location>
</feature>
<dbReference type="EMBL" id="BRXY01000038">
    <property type="protein sequence ID" value="GMH56100.1"/>
    <property type="molecule type" value="Genomic_DNA"/>
</dbReference>
<dbReference type="AlphaFoldDB" id="A0A9W6ZT07"/>
<evidence type="ECO:0008006" key="13">
    <source>
        <dbReference type="Google" id="ProtNLM"/>
    </source>
</evidence>
<keyword evidence="2" id="KW-0378">Hydrolase</keyword>
<organism evidence="11 12">
    <name type="scientific">Triparma strigata</name>
    <dbReference type="NCBI Taxonomy" id="1606541"/>
    <lineage>
        <taxon>Eukaryota</taxon>
        <taxon>Sar</taxon>
        <taxon>Stramenopiles</taxon>
        <taxon>Ochrophyta</taxon>
        <taxon>Bolidophyceae</taxon>
        <taxon>Parmales</taxon>
        <taxon>Triparmaceae</taxon>
        <taxon>Triparma</taxon>
    </lineage>
</organism>
<feature type="region of interest" description="Disordered" evidence="8">
    <location>
        <begin position="192"/>
        <end position="228"/>
    </location>
</feature>
<keyword evidence="4" id="KW-0456">Lyase</keyword>
<keyword evidence="3" id="KW-0234">DNA repair</keyword>
<evidence type="ECO:0000313" key="11">
    <source>
        <dbReference type="EMBL" id="GMH56100.1"/>
    </source>
</evidence>
<dbReference type="GO" id="GO:0005634">
    <property type="term" value="C:nucleus"/>
    <property type="evidence" value="ECO:0007669"/>
    <property type="project" value="UniProtKB-UniRule"/>
</dbReference>
<evidence type="ECO:0000256" key="3">
    <source>
        <dbReference type="ARBA" id="ARBA00023204"/>
    </source>
</evidence>
<feature type="domain" description="HMG box" evidence="9">
    <location>
        <begin position="44"/>
        <end position="115"/>
    </location>
</feature>
<keyword evidence="7" id="KW-0238">DNA-binding</keyword>
<gene>
    <name evidence="11" type="ORF">TrST_g3031</name>
</gene>
<dbReference type="PANTHER" id="PTHR10242">
    <property type="entry name" value="8-OXOGUANINE DNA GLYCOSYLASE"/>
    <property type="match status" value="1"/>
</dbReference>
<keyword evidence="1" id="KW-0227">DNA damage</keyword>
<dbReference type="Gene3D" id="1.10.720.30">
    <property type="entry name" value="SAP domain"/>
    <property type="match status" value="1"/>
</dbReference>
<dbReference type="InterPro" id="IPR011257">
    <property type="entry name" value="DNA_glycosylase"/>
</dbReference>
<evidence type="ECO:0000259" key="10">
    <source>
        <dbReference type="PROSITE" id="PS50800"/>
    </source>
</evidence>
<evidence type="ECO:0000259" key="9">
    <source>
        <dbReference type="PROSITE" id="PS50118"/>
    </source>
</evidence>
<name>A0A9W6ZT07_9STRA</name>
<dbReference type="InterPro" id="IPR052054">
    <property type="entry name" value="Oxidative_DNA_repair_enzyme"/>
</dbReference>
<keyword evidence="7" id="KW-0539">Nucleus</keyword>
<dbReference type="SUPFAM" id="SSF68906">
    <property type="entry name" value="SAP domain"/>
    <property type="match status" value="1"/>
</dbReference>
<dbReference type="SMART" id="SM00513">
    <property type="entry name" value="SAP"/>
    <property type="match status" value="1"/>
</dbReference>
<dbReference type="InterPro" id="IPR012904">
    <property type="entry name" value="OGG_N"/>
</dbReference>
<dbReference type="InterPro" id="IPR023170">
    <property type="entry name" value="HhH_base_excis_C"/>
</dbReference>
<evidence type="ECO:0000256" key="8">
    <source>
        <dbReference type="SAM" id="MobiDB-lite"/>
    </source>
</evidence>
<dbReference type="SUPFAM" id="SSF47095">
    <property type="entry name" value="HMG-box"/>
    <property type="match status" value="1"/>
</dbReference>
<dbReference type="SUPFAM" id="SSF55945">
    <property type="entry name" value="TATA-box binding protein-like"/>
    <property type="match status" value="1"/>
</dbReference>
<dbReference type="GO" id="GO:0003684">
    <property type="term" value="F:damaged DNA binding"/>
    <property type="evidence" value="ECO:0007669"/>
    <property type="project" value="InterPro"/>
</dbReference>
<evidence type="ECO:0000313" key="12">
    <source>
        <dbReference type="Proteomes" id="UP001165085"/>
    </source>
</evidence>
<keyword evidence="12" id="KW-1185">Reference proteome</keyword>
<dbReference type="PANTHER" id="PTHR10242:SF2">
    <property type="entry name" value="N-GLYCOSYLASE_DNA LYASE"/>
    <property type="match status" value="1"/>
</dbReference>
<evidence type="ECO:0000256" key="2">
    <source>
        <dbReference type="ARBA" id="ARBA00022801"/>
    </source>
</evidence>
<evidence type="ECO:0000256" key="1">
    <source>
        <dbReference type="ARBA" id="ARBA00022763"/>
    </source>
</evidence>
<evidence type="ECO:0000256" key="6">
    <source>
        <dbReference type="ARBA" id="ARBA00023295"/>
    </source>
</evidence>
<feature type="compositionally biased region" description="Low complexity" evidence="8">
    <location>
        <begin position="218"/>
        <end position="228"/>
    </location>
</feature>
<feature type="compositionally biased region" description="Low complexity" evidence="8">
    <location>
        <begin position="25"/>
        <end position="37"/>
    </location>
</feature>
<evidence type="ECO:0000256" key="7">
    <source>
        <dbReference type="PROSITE-ProRule" id="PRU00267"/>
    </source>
</evidence>
<dbReference type="GO" id="GO:0006285">
    <property type="term" value="P:base-excision repair, AP site formation"/>
    <property type="evidence" value="ECO:0007669"/>
    <property type="project" value="TreeGrafter"/>
</dbReference>
<dbReference type="InterPro" id="IPR009071">
    <property type="entry name" value="HMG_box_dom"/>
</dbReference>
<keyword evidence="6" id="KW-0326">Glycosidase</keyword>
<dbReference type="InterPro" id="IPR036910">
    <property type="entry name" value="HMG_box_dom_sf"/>
</dbReference>
<feature type="region of interest" description="Disordered" evidence="8">
    <location>
        <begin position="1"/>
        <end position="46"/>
    </location>
</feature>
<dbReference type="SUPFAM" id="SSF48150">
    <property type="entry name" value="DNA-glycosylase"/>
    <property type="match status" value="1"/>
</dbReference>
<dbReference type="Gene3D" id="1.10.1670.10">
    <property type="entry name" value="Helix-hairpin-Helix base-excision DNA repair enzymes (C-terminal)"/>
    <property type="match status" value="1"/>
</dbReference>
<keyword evidence="5" id="KW-0511">Multifunctional enzyme</keyword>
<dbReference type="InterPro" id="IPR003034">
    <property type="entry name" value="SAP_dom"/>
</dbReference>
<dbReference type="GO" id="GO:0016829">
    <property type="term" value="F:lyase activity"/>
    <property type="evidence" value="ECO:0007669"/>
    <property type="project" value="UniProtKB-KW"/>
</dbReference>
<sequence>MSGQQRAVTGPVVTGPAPKNHKPPSKASSKNSSKVPVTSKLAQPNKARSAFTHFCKATRAAVKSSLPEGDRKDKVMVNSLLLCTFEKLDDAELRKWREIEKKDEERYNEDVKDWNEKERALSANSEGESAASTQQQLPMAMSTAGPLAPLDEATLKKMKVAELKEEARKRSLKVGGKKPDLLARLYEFFNITPTPPTPKRPSSSSLQTPSPNKKPKSPSKSPARPPANVLQISPSLLSSVSPSSPWIDLCIPPSELRCSVTLTTGQSFNWYSIPPPSPSSPTSAWGNLKGSLFLGVILSHCILISETPTTTLARLLTPPPPTFSLKTFLHTYFQTEVSLSKLYVTWSCSLHFSEGLAKRLKGVRVLRQDPWETLVSFLASSNNAIPRIFKLSETIRREFGELLVELPGGRKIFSYPSLDKLGAVSVERYRELGFGYRDKFYRGTVDILSKEDGLVNNLNAQSYKKVTPRAWSILRKFFPFAVESPTLHSSVVASSESSESTPSTPSAPFTPFTVDEIKAALEILPGVGGKVAECVALFSCDCPDLVPADTHVLKMALRMDPELSKMKPGLKQNKMASDVIRKEFPGGYAGWAHSVLFVAELPSFKTEVEVDVTAALKIEGEEKEVKKSDRSDPTS</sequence>
<dbReference type="InterPro" id="IPR036361">
    <property type="entry name" value="SAP_dom_sf"/>
</dbReference>
<comment type="caution">
    <text evidence="11">The sequence shown here is derived from an EMBL/GenBank/DDBJ whole genome shotgun (WGS) entry which is preliminary data.</text>
</comment>
<dbReference type="GO" id="GO:0006289">
    <property type="term" value="P:nucleotide-excision repair"/>
    <property type="evidence" value="ECO:0007669"/>
    <property type="project" value="InterPro"/>
</dbReference>
<protein>
    <recommendedName>
        <fullName evidence="13">DNA-(apurinic or apyrimidinic site) lyase</fullName>
    </recommendedName>
</protein>
<dbReference type="Pfam" id="PF07934">
    <property type="entry name" value="OGG_N"/>
    <property type="match status" value="1"/>
</dbReference>
<proteinExistence type="predicted"/>
<dbReference type="Gene3D" id="1.10.30.10">
    <property type="entry name" value="High mobility group box domain"/>
    <property type="match status" value="1"/>
</dbReference>
<feature type="region of interest" description="Disordered" evidence="8">
    <location>
        <begin position="119"/>
        <end position="138"/>
    </location>
</feature>
<dbReference type="OrthoDB" id="238681at2759"/>
<accession>A0A9W6ZT07</accession>
<evidence type="ECO:0000256" key="4">
    <source>
        <dbReference type="ARBA" id="ARBA00023239"/>
    </source>
</evidence>
<dbReference type="Gene3D" id="1.10.340.30">
    <property type="entry name" value="Hypothetical protein, domain 2"/>
    <property type="match status" value="1"/>
</dbReference>
<feature type="DNA-binding region" description="HMG box" evidence="7">
    <location>
        <begin position="44"/>
        <end position="115"/>
    </location>
</feature>